<reference evidence="3" key="2">
    <citation type="submission" date="2020-08" db="EMBL/GenBank/DDBJ databases">
        <authorList>
            <person name="Kikuchi T."/>
        </authorList>
    </citation>
    <scope>NUCLEOTIDE SEQUENCE</scope>
    <source>
        <strain evidence="2">Ka4C1</strain>
    </source>
</reference>
<dbReference type="Proteomes" id="UP000095284">
    <property type="component" value="Unplaced"/>
</dbReference>
<keyword evidence="5" id="KW-1185">Reference proteome</keyword>
<evidence type="ECO:0000313" key="6">
    <source>
        <dbReference type="WBParaSite" id="BXY_0591200.1"/>
    </source>
</evidence>
<feature type="signal peptide" evidence="1">
    <location>
        <begin position="1"/>
        <end position="21"/>
    </location>
</feature>
<dbReference type="EMBL" id="CAJFCV020000002">
    <property type="protein sequence ID" value="CAG9092217.1"/>
    <property type="molecule type" value="Genomic_DNA"/>
</dbReference>
<evidence type="ECO:0000313" key="5">
    <source>
        <dbReference type="Proteomes" id="UP000659654"/>
    </source>
</evidence>
<keyword evidence="1" id="KW-0732">Signal</keyword>
<evidence type="ECO:0000313" key="3">
    <source>
        <dbReference type="EMBL" id="CAG9092217.1"/>
    </source>
</evidence>
<dbReference type="Proteomes" id="UP000659654">
    <property type="component" value="Unassembled WGS sequence"/>
</dbReference>
<gene>
    <name evidence="2" type="ORF">BXYJ_LOCUS2939</name>
</gene>
<reference evidence="6" key="1">
    <citation type="submission" date="2016-11" db="UniProtKB">
        <authorList>
            <consortium name="WormBaseParasite"/>
        </authorList>
    </citation>
    <scope>IDENTIFICATION</scope>
</reference>
<dbReference type="EMBL" id="CAJFDI010000002">
    <property type="protein sequence ID" value="CAD5213268.1"/>
    <property type="molecule type" value="Genomic_DNA"/>
</dbReference>
<name>A0A1I7RYU4_BURXY</name>
<accession>A0A1I7RYU4</accession>
<evidence type="ECO:0000256" key="1">
    <source>
        <dbReference type="SAM" id="SignalP"/>
    </source>
</evidence>
<dbReference type="Proteomes" id="UP000582659">
    <property type="component" value="Unassembled WGS sequence"/>
</dbReference>
<dbReference type="WBParaSite" id="BXY_0591200.1">
    <property type="protein sequence ID" value="BXY_0591200.1"/>
    <property type="gene ID" value="BXY_0591200"/>
</dbReference>
<sequence>MNRALFLSLFGLFVITLTCQADRANCEKGVSVISKGIREHLDNDARREYDCQNVLNVLEGQCRQKKCGPCEYGMINCVKSQKHSKMLVITNENCCSHC</sequence>
<feature type="chain" id="PRO_5035359543" evidence="1">
    <location>
        <begin position="22"/>
        <end position="98"/>
    </location>
</feature>
<organism evidence="4 6">
    <name type="scientific">Bursaphelenchus xylophilus</name>
    <name type="common">Pinewood nematode worm</name>
    <name type="synonym">Aphelenchoides xylophilus</name>
    <dbReference type="NCBI Taxonomy" id="6326"/>
    <lineage>
        <taxon>Eukaryota</taxon>
        <taxon>Metazoa</taxon>
        <taxon>Ecdysozoa</taxon>
        <taxon>Nematoda</taxon>
        <taxon>Chromadorea</taxon>
        <taxon>Rhabditida</taxon>
        <taxon>Tylenchina</taxon>
        <taxon>Tylenchomorpha</taxon>
        <taxon>Aphelenchoidea</taxon>
        <taxon>Aphelenchoididae</taxon>
        <taxon>Bursaphelenchus</taxon>
    </lineage>
</organism>
<evidence type="ECO:0000313" key="2">
    <source>
        <dbReference type="EMBL" id="CAD5213268.1"/>
    </source>
</evidence>
<protein>
    <submittedName>
        <fullName evidence="2">(pine wood nematode) hypothetical protein</fullName>
    </submittedName>
</protein>
<evidence type="ECO:0000313" key="4">
    <source>
        <dbReference type="Proteomes" id="UP000095284"/>
    </source>
</evidence>
<proteinExistence type="predicted"/>
<dbReference type="AlphaFoldDB" id="A0A1I7RYU4"/>